<dbReference type="CDD" id="cd21675">
    <property type="entry name" value="SMP_TEX2"/>
    <property type="match status" value="1"/>
</dbReference>
<evidence type="ECO:0000256" key="6">
    <source>
        <dbReference type="ARBA" id="ARBA00023055"/>
    </source>
</evidence>
<dbReference type="PROSITE" id="PS51847">
    <property type="entry name" value="SMP"/>
    <property type="match status" value="1"/>
</dbReference>
<feature type="region of interest" description="Disordered" evidence="9">
    <location>
        <begin position="92"/>
        <end position="112"/>
    </location>
</feature>
<evidence type="ECO:0000256" key="7">
    <source>
        <dbReference type="ARBA" id="ARBA00023121"/>
    </source>
</evidence>
<evidence type="ECO:0000313" key="13">
    <source>
        <dbReference type="Proteomes" id="UP000474640"/>
    </source>
</evidence>
<feature type="compositionally biased region" description="Basic and acidic residues" evidence="9">
    <location>
        <begin position="613"/>
        <end position="625"/>
    </location>
</feature>
<organism evidence="12 13">
    <name type="scientific">Orbilia oligospora</name>
    <name type="common">Nematode-trapping fungus</name>
    <name type="synonym">Arthrobotrys oligospora</name>
    <dbReference type="NCBI Taxonomy" id="2813651"/>
    <lineage>
        <taxon>Eukaryota</taxon>
        <taxon>Fungi</taxon>
        <taxon>Dikarya</taxon>
        <taxon>Ascomycota</taxon>
        <taxon>Pezizomycotina</taxon>
        <taxon>Orbiliomycetes</taxon>
        <taxon>Orbiliales</taxon>
        <taxon>Orbiliaceae</taxon>
        <taxon>Orbilia</taxon>
    </lineage>
</organism>
<dbReference type="Pfam" id="PF15413">
    <property type="entry name" value="PH_11"/>
    <property type="match status" value="1"/>
</dbReference>
<feature type="region of interest" description="Disordered" evidence="9">
    <location>
        <begin position="55"/>
        <end position="77"/>
    </location>
</feature>
<feature type="transmembrane region" description="Helical" evidence="10">
    <location>
        <begin position="7"/>
        <end position="30"/>
    </location>
</feature>
<sequence length="1143" mass="123905">MGFWFAYFLGAFTFIPLLLTSVLIFAYLSFPNVFSDPDPGPVRLPTDDEKLFVSGDGALKRKNSQDKDKDGQPIEPKDVASGYFAVTREYVPGGVNGKPPERPAPNGNMATESPSVYQTMYRSLFERKPAAASSVSTNAKGKNVFFVVLRHGHLMLYDDTEQVEVRHVISLTHHTVSIYGGEGEVIPEGELYIKRNAIRLSRKENGSSRNTSTPSKPFFLFSENCSDKEDFYFALVKNQEREESKDGQTSPSKPLGFETKHIISLVQRLHSTEEDLQTRWLNGLVGRVFLALYRTSEVEEHIRSKVTKKIARVKRPAFLSNIIVQKIDCGEGAPFITNPKMKELTADGEFSIEGDVKYAGNFRIEISTVVTLSFGNRFKPRQVPLVLAVVFKKLEGHAILRLKPPPSNRFWFTFSEMPKMDIAVEPIVSSRQITWNLVLRPIENRIKEVIAETLVSPNWDDLPFIPTDSESLRGGLWESMKAGSWKESAETPDGHVKGSVEDAEKQDKSHEEDGGEGVVNPLTEQEKSMSMPILVEPEPKLPPPVAKPRRSVSLVSSSTPIIDEDKAISSSLENVAQIPIQRTKGRRSTSIGTPITISSTPVVATTTINASAERQEPKYDNDRSDAVSSVMSITRSRSSSGSGPTGNGGSPFHTPYGSPSINDSSTPGLRLSPSSSVTTIDTGSMTTAATTIATSDSKSLKSAASWKANGPTETNRSTNAPADNLKARLGTFRNNFSFPKAFNTNINNNNNNANNQANATTRDGDKKNEQAIGPTDLPTPPTGITPTPSLNPEKTAFATTMASTGLAIKKWYINSRKKDETGNNNGNSNNVPTIVESGFHPASEMTGREALGISEGELKPYPVEAPPKADLRDKIRGFGSMDIGNGIFGGGNSGNSSSNSVLGDEGERNNDPGKANGGSGKYKYPVPPWEIPAPPPKRQPITTPPIDVPKRRLPPPVLPPRGGHPINGLHGRTMSSASSHSVALALNGGNAGGFAGEGEQMMVVAAPVGDPLTPGTPVGEDIPFSGVYLGGESPEEKRESGSVKQKEKEKEKEKDKLDLPEYDGGGEGRRQSAETSGASVRSGSSKGSRGSGDSSRWEMRERPGGRRAGSDGDEPPSSRSWTTEEEEWRLRNRLVSEITGEEG</sequence>
<keyword evidence="8 10" id="KW-0472">Membrane</keyword>
<feature type="region of interest" description="Disordered" evidence="9">
    <location>
        <begin position="694"/>
        <end position="722"/>
    </location>
</feature>
<accession>A0A7C8VFG2</accession>
<feature type="region of interest" description="Disordered" evidence="9">
    <location>
        <begin position="745"/>
        <end position="793"/>
    </location>
</feature>
<feature type="region of interest" description="Disordered" evidence="9">
    <location>
        <begin position="608"/>
        <end position="682"/>
    </location>
</feature>
<proteinExistence type="predicted"/>
<evidence type="ECO:0000256" key="8">
    <source>
        <dbReference type="ARBA" id="ARBA00023136"/>
    </source>
</evidence>
<feature type="domain" description="SMP-LTD" evidence="11">
    <location>
        <begin position="272"/>
        <end position="465"/>
    </location>
</feature>
<dbReference type="GO" id="GO:0032865">
    <property type="term" value="C:ERMES complex"/>
    <property type="evidence" value="ECO:0007669"/>
    <property type="project" value="TreeGrafter"/>
</dbReference>
<evidence type="ECO:0000256" key="3">
    <source>
        <dbReference type="ARBA" id="ARBA00022692"/>
    </source>
</evidence>
<feature type="region of interest" description="Disordered" evidence="9">
    <location>
        <begin position="483"/>
        <end position="523"/>
    </location>
</feature>
<evidence type="ECO:0000259" key="11">
    <source>
        <dbReference type="PROSITE" id="PS51847"/>
    </source>
</evidence>
<feature type="compositionally biased region" description="Low complexity" evidence="9">
    <location>
        <begin position="627"/>
        <end position="642"/>
    </location>
</feature>
<feature type="compositionally biased region" description="Basic and acidic residues" evidence="9">
    <location>
        <begin position="1095"/>
        <end position="1110"/>
    </location>
</feature>
<dbReference type="PANTHER" id="PTHR13466:SF19">
    <property type="entry name" value="NUCLEUS-VACUOLE JUNCTION PROTEIN 2"/>
    <property type="match status" value="1"/>
</dbReference>
<evidence type="ECO:0000256" key="2">
    <source>
        <dbReference type="ARBA" id="ARBA00022448"/>
    </source>
</evidence>
<feature type="region of interest" description="Disordered" evidence="9">
    <location>
        <begin position="887"/>
        <end position="966"/>
    </location>
</feature>
<feature type="compositionally biased region" description="Polar residues" evidence="9">
    <location>
        <begin position="711"/>
        <end position="721"/>
    </location>
</feature>
<evidence type="ECO:0000256" key="4">
    <source>
        <dbReference type="ARBA" id="ARBA00022824"/>
    </source>
</evidence>
<evidence type="ECO:0000256" key="1">
    <source>
        <dbReference type="ARBA" id="ARBA00004586"/>
    </source>
</evidence>
<dbReference type="OrthoDB" id="26740at2759"/>
<dbReference type="GO" id="GO:1990456">
    <property type="term" value="P:mitochondrion-endoplasmic reticulum membrane tethering"/>
    <property type="evidence" value="ECO:0007669"/>
    <property type="project" value="TreeGrafter"/>
</dbReference>
<keyword evidence="6" id="KW-0445">Lipid transport</keyword>
<feature type="compositionally biased region" description="Basic and acidic residues" evidence="9">
    <location>
        <begin position="487"/>
        <end position="512"/>
    </location>
</feature>
<evidence type="ECO:0000256" key="9">
    <source>
        <dbReference type="SAM" id="MobiDB-lite"/>
    </source>
</evidence>
<keyword evidence="5 10" id="KW-1133">Transmembrane helix</keyword>
<feature type="compositionally biased region" description="Low complexity" evidence="9">
    <location>
        <begin position="745"/>
        <end position="761"/>
    </location>
</feature>
<dbReference type="InterPro" id="IPR031468">
    <property type="entry name" value="SMP_LBD"/>
</dbReference>
<comment type="caution">
    <text evidence="12">The sequence shown here is derived from an EMBL/GenBank/DDBJ whole genome shotgun (WGS) entry which is preliminary data.</text>
</comment>
<keyword evidence="3 10" id="KW-0812">Transmembrane</keyword>
<evidence type="ECO:0000313" key="12">
    <source>
        <dbReference type="EMBL" id="KAF3284742.1"/>
    </source>
</evidence>
<dbReference type="AlphaFoldDB" id="A0A7C8VFG2"/>
<protein>
    <recommendedName>
        <fullName evidence="11">SMP-LTD domain-containing protein</fullName>
    </recommendedName>
</protein>
<dbReference type="GO" id="GO:0008289">
    <property type="term" value="F:lipid binding"/>
    <property type="evidence" value="ECO:0007669"/>
    <property type="project" value="UniProtKB-KW"/>
</dbReference>
<feature type="compositionally biased region" description="Basic and acidic residues" evidence="9">
    <location>
        <begin position="63"/>
        <end position="77"/>
    </location>
</feature>
<feature type="compositionally biased region" description="Low complexity" evidence="9">
    <location>
        <begin position="694"/>
        <end position="708"/>
    </location>
</feature>
<keyword evidence="7" id="KW-0446">Lipid-binding</keyword>
<evidence type="ECO:0000256" key="5">
    <source>
        <dbReference type="ARBA" id="ARBA00022989"/>
    </source>
</evidence>
<dbReference type="EMBL" id="JAABOJ010000008">
    <property type="protein sequence ID" value="KAF3284742.1"/>
    <property type="molecule type" value="Genomic_DNA"/>
</dbReference>
<feature type="region of interest" description="Disordered" evidence="9">
    <location>
        <begin position="1007"/>
        <end position="1127"/>
    </location>
</feature>
<feature type="compositionally biased region" description="Pro residues" evidence="9">
    <location>
        <begin position="925"/>
        <end position="947"/>
    </location>
</feature>
<feature type="compositionally biased region" description="Basic and acidic residues" evidence="9">
    <location>
        <begin position="1034"/>
        <end position="1059"/>
    </location>
</feature>
<dbReference type="GO" id="GO:0005789">
    <property type="term" value="C:endoplasmic reticulum membrane"/>
    <property type="evidence" value="ECO:0007669"/>
    <property type="project" value="UniProtKB-SubCell"/>
</dbReference>
<dbReference type="GO" id="GO:0015914">
    <property type="term" value="P:phospholipid transport"/>
    <property type="evidence" value="ECO:0007669"/>
    <property type="project" value="TreeGrafter"/>
</dbReference>
<keyword evidence="4" id="KW-0256">Endoplasmic reticulum</keyword>
<dbReference type="PANTHER" id="PTHR13466">
    <property type="entry name" value="TEX2 PROTEIN-RELATED"/>
    <property type="match status" value="1"/>
</dbReference>
<dbReference type="Proteomes" id="UP000474640">
    <property type="component" value="Unassembled WGS sequence"/>
</dbReference>
<keyword evidence="2" id="KW-0813">Transport</keyword>
<evidence type="ECO:0000256" key="10">
    <source>
        <dbReference type="SAM" id="Phobius"/>
    </source>
</evidence>
<reference evidence="12 13" key="1">
    <citation type="submission" date="2020-01" db="EMBL/GenBank/DDBJ databases">
        <authorList>
            <person name="Palmer J.M."/>
        </authorList>
    </citation>
    <scope>NUCLEOTIDE SEQUENCE [LARGE SCALE GENOMIC DNA]</scope>
    <source>
        <strain evidence="12 13">TWF970</strain>
    </source>
</reference>
<feature type="compositionally biased region" description="Low complexity" evidence="9">
    <location>
        <begin position="1076"/>
        <end position="1094"/>
    </location>
</feature>
<feature type="compositionally biased region" description="Polar residues" evidence="9">
    <location>
        <begin position="657"/>
        <end position="677"/>
    </location>
</feature>
<name>A0A7C8VFG2_ORBOL</name>
<comment type="subcellular location">
    <subcellularLocation>
        <location evidence="1">Endoplasmic reticulum membrane</location>
    </subcellularLocation>
</comment>
<gene>
    <name evidence="12" type="ORF">TWF970_011028</name>
</gene>